<protein>
    <recommendedName>
        <fullName evidence="6">ABC transmembrane type-1 domain-containing protein</fullName>
    </recommendedName>
</protein>
<feature type="transmembrane region" description="Helical" evidence="5">
    <location>
        <begin position="12"/>
        <end position="37"/>
    </location>
</feature>
<comment type="subcellular location">
    <subcellularLocation>
        <location evidence="1">Membrane</location>
        <topology evidence="1">Multi-pass membrane protein</topology>
    </subcellularLocation>
</comment>
<dbReference type="AlphaFoldDB" id="A0A381T630"/>
<dbReference type="CDD" id="cd06261">
    <property type="entry name" value="TM_PBP2"/>
    <property type="match status" value="1"/>
</dbReference>
<feature type="domain" description="ABC transmembrane type-1" evidence="6">
    <location>
        <begin position="71"/>
        <end position="283"/>
    </location>
</feature>
<organism evidence="7">
    <name type="scientific">marine metagenome</name>
    <dbReference type="NCBI Taxonomy" id="408172"/>
    <lineage>
        <taxon>unclassified sequences</taxon>
        <taxon>metagenomes</taxon>
        <taxon>ecological metagenomes</taxon>
    </lineage>
</organism>
<dbReference type="PANTHER" id="PTHR43759">
    <property type="entry name" value="TREHALOSE TRANSPORT SYSTEM PERMEASE PROTEIN SUGA"/>
    <property type="match status" value="1"/>
</dbReference>
<dbReference type="InterPro" id="IPR035906">
    <property type="entry name" value="MetI-like_sf"/>
</dbReference>
<dbReference type="GO" id="GO:0055085">
    <property type="term" value="P:transmembrane transport"/>
    <property type="evidence" value="ECO:0007669"/>
    <property type="project" value="InterPro"/>
</dbReference>
<evidence type="ECO:0000256" key="5">
    <source>
        <dbReference type="SAM" id="Phobius"/>
    </source>
</evidence>
<evidence type="ECO:0000256" key="2">
    <source>
        <dbReference type="ARBA" id="ARBA00022692"/>
    </source>
</evidence>
<feature type="transmembrane region" description="Helical" evidence="5">
    <location>
        <begin position="158"/>
        <end position="182"/>
    </location>
</feature>
<dbReference type="InterPro" id="IPR052730">
    <property type="entry name" value="Sugar_ABC_transporter"/>
</dbReference>
<feature type="transmembrane region" description="Helical" evidence="5">
    <location>
        <begin position="202"/>
        <end position="221"/>
    </location>
</feature>
<proteinExistence type="predicted"/>
<evidence type="ECO:0000256" key="4">
    <source>
        <dbReference type="ARBA" id="ARBA00023136"/>
    </source>
</evidence>
<evidence type="ECO:0000256" key="3">
    <source>
        <dbReference type="ARBA" id="ARBA00022989"/>
    </source>
</evidence>
<evidence type="ECO:0000259" key="6">
    <source>
        <dbReference type="PROSITE" id="PS50928"/>
    </source>
</evidence>
<keyword evidence="3 5" id="KW-1133">Transmembrane helix</keyword>
<keyword evidence="2 5" id="KW-0812">Transmembrane</keyword>
<evidence type="ECO:0000313" key="7">
    <source>
        <dbReference type="EMBL" id="SVA09193.1"/>
    </source>
</evidence>
<gene>
    <name evidence="7" type="ORF">METZ01_LOCUS62047</name>
</gene>
<dbReference type="InterPro" id="IPR000515">
    <property type="entry name" value="MetI-like"/>
</dbReference>
<dbReference type="PROSITE" id="PS50928">
    <property type="entry name" value="ABC_TM1"/>
    <property type="match status" value="1"/>
</dbReference>
<dbReference type="SUPFAM" id="SSF161098">
    <property type="entry name" value="MetI-like"/>
    <property type="match status" value="1"/>
</dbReference>
<feature type="transmembrane region" description="Helical" evidence="5">
    <location>
        <begin position="67"/>
        <end position="96"/>
    </location>
</feature>
<dbReference type="Pfam" id="PF00528">
    <property type="entry name" value="BPD_transp_1"/>
    <property type="match status" value="1"/>
</dbReference>
<dbReference type="PANTHER" id="PTHR43759:SF1">
    <property type="entry name" value="GLUCOSE IMPORT SYSTEM PERMEASE PROTEIN GLCT"/>
    <property type="match status" value="1"/>
</dbReference>
<name>A0A381T630_9ZZZZ</name>
<keyword evidence="4 5" id="KW-0472">Membrane</keyword>
<dbReference type="GO" id="GO:0016020">
    <property type="term" value="C:membrane"/>
    <property type="evidence" value="ECO:0007669"/>
    <property type="project" value="UniProtKB-SubCell"/>
</dbReference>
<feature type="transmembrane region" description="Helical" evidence="5">
    <location>
        <begin position="108"/>
        <end position="129"/>
    </location>
</feature>
<reference evidence="7" key="1">
    <citation type="submission" date="2018-05" db="EMBL/GenBank/DDBJ databases">
        <authorList>
            <person name="Lanie J.A."/>
            <person name="Ng W.-L."/>
            <person name="Kazmierczak K.M."/>
            <person name="Andrzejewski T.M."/>
            <person name="Davidsen T.M."/>
            <person name="Wayne K.J."/>
            <person name="Tettelin H."/>
            <person name="Glass J.I."/>
            <person name="Rusch D."/>
            <person name="Podicherti R."/>
            <person name="Tsui H.-C.T."/>
            <person name="Winkler M.E."/>
        </authorList>
    </citation>
    <scope>NUCLEOTIDE SEQUENCE</scope>
</reference>
<dbReference type="Gene3D" id="1.10.3720.10">
    <property type="entry name" value="MetI-like"/>
    <property type="match status" value="1"/>
</dbReference>
<dbReference type="EMBL" id="UINC01003780">
    <property type="protein sequence ID" value="SVA09193.1"/>
    <property type="molecule type" value="Genomic_DNA"/>
</dbReference>
<sequence>MNQFIKQKNRFILLMLMPATILLVGLTLFPFIVSFILSFTDYSLLRPGQTKFIFLENYIELMKTDDFWIALRVTVVFTIFAVFIQVVLGVIFANLLHHETRNISFLRTIYLLPLAITPIAATFTFRLMFNPSLGVLNYFMKVLGLPPQAWLASPSTALISLIVVDTWQWTPFILLICLGGLASLPNEPFEAAKVDGANSWQVFSKITVPMLYPFISLALLFRSIDAFKTFDIIYVLTSGGPGVLTRTLNLYAFKHGIEFLSMGYAGSIAIVMLIITIVVAQIFLRKNKLLQPKDTFK</sequence>
<accession>A0A381T630</accession>
<feature type="transmembrane region" description="Helical" evidence="5">
    <location>
        <begin position="264"/>
        <end position="284"/>
    </location>
</feature>
<evidence type="ECO:0000256" key="1">
    <source>
        <dbReference type="ARBA" id="ARBA00004141"/>
    </source>
</evidence>